<organism evidence="5 6">
    <name type="scientific">Alkalihalophilus pseudofirmus</name>
    <name type="common">Bacillus pseudofirmus</name>
    <dbReference type="NCBI Taxonomy" id="79885"/>
    <lineage>
        <taxon>Bacteria</taxon>
        <taxon>Bacillati</taxon>
        <taxon>Bacillota</taxon>
        <taxon>Bacilli</taxon>
        <taxon>Bacillales</taxon>
        <taxon>Bacillaceae</taxon>
        <taxon>Alkalihalophilus</taxon>
    </lineage>
</organism>
<reference evidence="5" key="1">
    <citation type="submission" date="2023-10" db="EMBL/GenBank/DDBJ databases">
        <title>Screening of Alkalihalophilus pseudofirmusBZ-TG-HK211 and Its Alleviation of Salt Stress on Rapeseed Growth.</title>
        <authorList>
            <person name="Zhao B."/>
            <person name="Guo T."/>
        </authorList>
    </citation>
    <scope>NUCLEOTIDE SEQUENCE</scope>
    <source>
        <strain evidence="5">BZ-TG-HK211</strain>
    </source>
</reference>
<keyword evidence="3" id="KW-0804">Transcription</keyword>
<evidence type="ECO:0000256" key="3">
    <source>
        <dbReference type="ARBA" id="ARBA00023163"/>
    </source>
</evidence>
<evidence type="ECO:0000259" key="4">
    <source>
        <dbReference type="PROSITE" id="PS50949"/>
    </source>
</evidence>
<dbReference type="RefSeq" id="WP_012958392.1">
    <property type="nucleotide sequence ID" value="NZ_CP117835.1"/>
</dbReference>
<dbReference type="SMART" id="SM00345">
    <property type="entry name" value="HTH_GNTR"/>
    <property type="match status" value="1"/>
</dbReference>
<dbReference type="Gene3D" id="1.10.10.10">
    <property type="entry name" value="Winged helix-like DNA-binding domain superfamily/Winged helix DNA-binding domain"/>
    <property type="match status" value="1"/>
</dbReference>
<keyword evidence="1" id="KW-0805">Transcription regulation</keyword>
<dbReference type="InterPro" id="IPR036388">
    <property type="entry name" value="WH-like_DNA-bd_sf"/>
</dbReference>
<dbReference type="GO" id="GO:0003700">
    <property type="term" value="F:DNA-binding transcription factor activity"/>
    <property type="evidence" value="ECO:0007669"/>
    <property type="project" value="InterPro"/>
</dbReference>
<dbReference type="Proteomes" id="UP001285636">
    <property type="component" value="Unassembled WGS sequence"/>
</dbReference>
<keyword evidence="2" id="KW-0238">DNA-binding</keyword>
<evidence type="ECO:0000256" key="2">
    <source>
        <dbReference type="ARBA" id="ARBA00023125"/>
    </source>
</evidence>
<dbReference type="PANTHER" id="PTHR38445:SF6">
    <property type="entry name" value="GNTR-FAMILY TRANSCRIPTIONAL REGULATOR"/>
    <property type="match status" value="1"/>
</dbReference>
<gene>
    <name evidence="5" type="ORF">RYX45_03475</name>
</gene>
<comment type="caution">
    <text evidence="5">The sequence shown here is derived from an EMBL/GenBank/DDBJ whole genome shotgun (WGS) entry which is preliminary data.</text>
</comment>
<protein>
    <submittedName>
        <fullName evidence="5">GntR family transcriptional regulator</fullName>
    </submittedName>
</protein>
<sequence>MTDTFHASKPIYIQLAERIQRQILRGELAPGDKLPSVREMGIQSSVNPNTVQRTYRELEGMNIVETKRGQGTFVTEDKTVLDVMRNSLKKEEISRFVTGMHQMGYTDREIESGLTDFLNSSREEPKQ</sequence>
<dbReference type="SUPFAM" id="SSF46785">
    <property type="entry name" value="Winged helix' DNA-binding domain"/>
    <property type="match status" value="1"/>
</dbReference>
<proteinExistence type="predicted"/>
<dbReference type="PANTHER" id="PTHR38445">
    <property type="entry name" value="HTH-TYPE TRANSCRIPTIONAL REPRESSOR YTRA"/>
    <property type="match status" value="1"/>
</dbReference>
<dbReference type="Pfam" id="PF00392">
    <property type="entry name" value="GntR"/>
    <property type="match status" value="1"/>
</dbReference>
<evidence type="ECO:0000313" key="5">
    <source>
        <dbReference type="EMBL" id="MDV2884224.1"/>
    </source>
</evidence>
<accession>A0AAJ2NKE1</accession>
<dbReference type="CDD" id="cd07377">
    <property type="entry name" value="WHTH_GntR"/>
    <property type="match status" value="1"/>
</dbReference>
<evidence type="ECO:0000256" key="1">
    <source>
        <dbReference type="ARBA" id="ARBA00023015"/>
    </source>
</evidence>
<dbReference type="EMBL" id="JAWJAY010000001">
    <property type="protein sequence ID" value="MDV2884224.1"/>
    <property type="molecule type" value="Genomic_DNA"/>
</dbReference>
<dbReference type="InterPro" id="IPR000524">
    <property type="entry name" value="Tscrpt_reg_HTH_GntR"/>
</dbReference>
<name>A0AAJ2NKE1_ALKPS</name>
<feature type="domain" description="HTH gntR-type" evidence="4">
    <location>
        <begin position="9"/>
        <end position="77"/>
    </location>
</feature>
<dbReference type="PROSITE" id="PS50949">
    <property type="entry name" value="HTH_GNTR"/>
    <property type="match status" value="1"/>
</dbReference>
<dbReference type="AlphaFoldDB" id="A0AAJ2NKE1"/>
<dbReference type="GO" id="GO:0003677">
    <property type="term" value="F:DNA binding"/>
    <property type="evidence" value="ECO:0007669"/>
    <property type="project" value="UniProtKB-KW"/>
</dbReference>
<dbReference type="InterPro" id="IPR036390">
    <property type="entry name" value="WH_DNA-bd_sf"/>
</dbReference>
<evidence type="ECO:0000313" key="6">
    <source>
        <dbReference type="Proteomes" id="UP001285636"/>
    </source>
</evidence>